<evidence type="ECO:0000313" key="2">
    <source>
        <dbReference type="Proteomes" id="UP001155241"/>
    </source>
</evidence>
<dbReference type="EMBL" id="JAMXLR010000026">
    <property type="protein sequence ID" value="MCO6043905.1"/>
    <property type="molecule type" value="Genomic_DNA"/>
</dbReference>
<organism evidence="1 2">
    <name type="scientific">Aeoliella straminimaris</name>
    <dbReference type="NCBI Taxonomy" id="2954799"/>
    <lineage>
        <taxon>Bacteria</taxon>
        <taxon>Pseudomonadati</taxon>
        <taxon>Planctomycetota</taxon>
        <taxon>Planctomycetia</taxon>
        <taxon>Pirellulales</taxon>
        <taxon>Lacipirellulaceae</taxon>
        <taxon>Aeoliella</taxon>
    </lineage>
</organism>
<name>A0A9X2F7Y0_9BACT</name>
<keyword evidence="2" id="KW-1185">Reference proteome</keyword>
<dbReference type="Proteomes" id="UP001155241">
    <property type="component" value="Unassembled WGS sequence"/>
</dbReference>
<accession>A0A9X2F7Y0</accession>
<reference evidence="1" key="1">
    <citation type="submission" date="2022-06" db="EMBL/GenBank/DDBJ databases">
        <title>Aeoliella straminimaris, a novel planctomycete from sediments.</title>
        <authorList>
            <person name="Vitorino I.R."/>
            <person name="Lage O.M."/>
        </authorList>
    </citation>
    <scope>NUCLEOTIDE SEQUENCE</scope>
    <source>
        <strain evidence="1">ICT_H6.2</strain>
    </source>
</reference>
<evidence type="ECO:0000313" key="1">
    <source>
        <dbReference type="EMBL" id="MCO6043905.1"/>
    </source>
</evidence>
<gene>
    <name evidence="1" type="ORF">NG895_08290</name>
</gene>
<sequence>MNTPYHIGLAFGLFGAAMLGGALGSKNVAAAPTAHEYELTMEVARTAMRGWELFVTHVPADLQRHGRYTDTDPAMQGRNFWSNGIWPKLDRDGNGHHETLFVVRDGRLVYFGSLGSKGTFVDVAREFSAYKDRSVREFHQAMMKLAQFQAAE</sequence>
<proteinExistence type="predicted"/>
<protein>
    <submittedName>
        <fullName evidence="1">Uncharacterized protein</fullName>
    </submittedName>
</protein>
<comment type="caution">
    <text evidence="1">The sequence shown here is derived from an EMBL/GenBank/DDBJ whole genome shotgun (WGS) entry which is preliminary data.</text>
</comment>
<dbReference type="RefSeq" id="WP_252852007.1">
    <property type="nucleotide sequence ID" value="NZ_JAMXLR010000026.1"/>
</dbReference>
<dbReference type="AlphaFoldDB" id="A0A9X2F7Y0"/>